<dbReference type="SUPFAM" id="SSF55729">
    <property type="entry name" value="Acyl-CoA N-acyltransferases (Nat)"/>
    <property type="match status" value="1"/>
</dbReference>
<sequence length="161" mass="18902">MEVTLLRANIDNAKELHAMQVEAFKELLEKYQDFDTSPANENMEKVEARLKQDFTFYYFICIGQQKVGAIRIIDKKENGKNKRISPIFILPEFQGKGIAQKTIRLCEEMHGNENWELDTILQESKNCHLYEKMGYRQTGKTKVINERLTLTFYEKKEADIT</sequence>
<dbReference type="EMBL" id="WUQX01000003">
    <property type="protein sequence ID" value="MXP79084.1"/>
    <property type="molecule type" value="Genomic_DNA"/>
</dbReference>
<evidence type="ECO:0000313" key="2">
    <source>
        <dbReference type="EMBL" id="MXP79084.1"/>
    </source>
</evidence>
<dbReference type="InterPro" id="IPR016181">
    <property type="entry name" value="Acyl_CoA_acyltransferase"/>
</dbReference>
<dbReference type="PROSITE" id="PS51186">
    <property type="entry name" value="GNAT"/>
    <property type="match status" value="1"/>
</dbReference>
<geneLocation type="plasmid" evidence="2">
    <name>unnamed</name>
</geneLocation>
<dbReference type="Pfam" id="PF13673">
    <property type="entry name" value="Acetyltransf_10"/>
    <property type="match status" value="1"/>
</dbReference>
<evidence type="ECO:0000259" key="1">
    <source>
        <dbReference type="PROSITE" id="PS51186"/>
    </source>
</evidence>
<name>A0A7X3MMB8_9FIRM</name>
<dbReference type="Gene3D" id="3.40.630.30">
    <property type="match status" value="1"/>
</dbReference>
<gene>
    <name evidence="2" type="ORF">GN277_28400</name>
</gene>
<organism evidence="2 3">
    <name type="scientific">Sporofaciens musculi</name>
    <dbReference type="NCBI Taxonomy" id="2681861"/>
    <lineage>
        <taxon>Bacteria</taxon>
        <taxon>Bacillati</taxon>
        <taxon>Bacillota</taxon>
        <taxon>Clostridia</taxon>
        <taxon>Lachnospirales</taxon>
        <taxon>Lachnospiraceae</taxon>
        <taxon>Sporofaciens</taxon>
    </lineage>
</organism>
<protein>
    <submittedName>
        <fullName evidence="2">GNAT family N-acetyltransferase</fullName>
    </submittedName>
</protein>
<dbReference type="CDD" id="cd04301">
    <property type="entry name" value="NAT_SF"/>
    <property type="match status" value="1"/>
</dbReference>
<dbReference type="Proteomes" id="UP000460412">
    <property type="component" value="Unassembled WGS sequence"/>
</dbReference>
<reference evidence="2 3" key="1">
    <citation type="submission" date="2019-12" db="EMBL/GenBank/DDBJ databases">
        <title>Sporaefaciens musculi gen. nov., sp. nov., a novel bacterium isolated from the caecum of an obese mouse.</title>
        <authorList>
            <person name="Rasmussen T.S."/>
            <person name="Streidl T."/>
            <person name="Hitch T.C.A."/>
            <person name="Wortmann E."/>
            <person name="Deptula P."/>
            <person name="Hansen M."/>
            <person name="Nielsen D.S."/>
            <person name="Clavel T."/>
            <person name="Vogensen F.K."/>
        </authorList>
    </citation>
    <scope>NUCLEOTIDE SEQUENCE [LARGE SCALE GENOMIC DNA]</scope>
    <source>
        <strain evidence="2 3">WCA-9-b2</strain>
        <plasmid evidence="2">unnamed</plasmid>
    </source>
</reference>
<dbReference type="GO" id="GO:0016747">
    <property type="term" value="F:acyltransferase activity, transferring groups other than amino-acyl groups"/>
    <property type="evidence" value="ECO:0007669"/>
    <property type="project" value="InterPro"/>
</dbReference>
<evidence type="ECO:0000313" key="3">
    <source>
        <dbReference type="Proteomes" id="UP000460412"/>
    </source>
</evidence>
<feature type="domain" description="N-acetyltransferase" evidence="1">
    <location>
        <begin position="14"/>
        <end position="159"/>
    </location>
</feature>
<keyword evidence="3" id="KW-1185">Reference proteome</keyword>
<keyword evidence="2" id="KW-0808">Transferase</keyword>
<dbReference type="RefSeq" id="WP_016220615.1">
    <property type="nucleotide sequence ID" value="NZ_WUQX01000003.1"/>
</dbReference>
<comment type="caution">
    <text evidence="2">The sequence shown here is derived from an EMBL/GenBank/DDBJ whole genome shotgun (WGS) entry which is preliminary data.</text>
</comment>
<dbReference type="AlphaFoldDB" id="A0A7X3MMB8"/>
<dbReference type="InterPro" id="IPR000182">
    <property type="entry name" value="GNAT_dom"/>
</dbReference>
<accession>A0A7X3MMB8</accession>
<proteinExistence type="predicted"/>
<keyword evidence="2" id="KW-0614">Plasmid</keyword>